<gene>
    <name evidence="2" type="ORF">BSTOLATCC_MIC50891</name>
</gene>
<feature type="transmembrane region" description="Helical" evidence="1">
    <location>
        <begin position="110"/>
        <end position="129"/>
    </location>
</feature>
<evidence type="ECO:0000313" key="3">
    <source>
        <dbReference type="Proteomes" id="UP001162131"/>
    </source>
</evidence>
<keyword evidence="1" id="KW-0812">Transmembrane</keyword>
<accession>A0AAU9KAT1</accession>
<keyword evidence="1" id="KW-1133">Transmembrane helix</keyword>
<keyword evidence="1" id="KW-0472">Membrane</keyword>
<reference evidence="2" key="1">
    <citation type="submission" date="2021-09" db="EMBL/GenBank/DDBJ databases">
        <authorList>
            <consortium name="AG Swart"/>
            <person name="Singh M."/>
            <person name="Singh A."/>
            <person name="Seah K."/>
            <person name="Emmerich C."/>
        </authorList>
    </citation>
    <scope>NUCLEOTIDE SEQUENCE</scope>
    <source>
        <strain evidence="2">ATCC30299</strain>
    </source>
</reference>
<comment type="caution">
    <text evidence="2">The sequence shown here is derived from an EMBL/GenBank/DDBJ whole genome shotgun (WGS) entry which is preliminary data.</text>
</comment>
<keyword evidence="3" id="KW-1185">Reference proteome</keyword>
<dbReference type="EMBL" id="CAJZBQ010000051">
    <property type="protein sequence ID" value="CAG9330292.1"/>
    <property type="molecule type" value="Genomic_DNA"/>
</dbReference>
<sequence length="195" mass="22727">MAVNQFTPKQLEKLRQEREPLVEKYGNILETTELREGNDLPIIGKFISNWKQTKMLEAFSYFFLSGDPVVDDKLKKSFIVRDDEMKLGLVAGAAWGSLFALLPAWRGYPIGARIFVGLIPFSLSVYRGYRRGVDHVLYVGETFMELHLRRRAVIKNLLYDPDSEPEFYDYIKKSGQLERLAKKYRLIKERKIRTS</sequence>
<dbReference type="Proteomes" id="UP001162131">
    <property type="component" value="Unassembled WGS sequence"/>
</dbReference>
<evidence type="ECO:0000256" key="1">
    <source>
        <dbReference type="SAM" id="Phobius"/>
    </source>
</evidence>
<protein>
    <submittedName>
        <fullName evidence="2">Uncharacterized protein</fullName>
    </submittedName>
</protein>
<proteinExistence type="predicted"/>
<dbReference type="AlphaFoldDB" id="A0AAU9KAT1"/>
<feature type="transmembrane region" description="Helical" evidence="1">
    <location>
        <begin position="85"/>
        <end position="104"/>
    </location>
</feature>
<name>A0AAU9KAT1_9CILI</name>
<organism evidence="2 3">
    <name type="scientific">Blepharisma stoltei</name>
    <dbReference type="NCBI Taxonomy" id="1481888"/>
    <lineage>
        <taxon>Eukaryota</taxon>
        <taxon>Sar</taxon>
        <taxon>Alveolata</taxon>
        <taxon>Ciliophora</taxon>
        <taxon>Postciliodesmatophora</taxon>
        <taxon>Heterotrichea</taxon>
        <taxon>Heterotrichida</taxon>
        <taxon>Blepharismidae</taxon>
        <taxon>Blepharisma</taxon>
    </lineage>
</organism>
<evidence type="ECO:0000313" key="2">
    <source>
        <dbReference type="EMBL" id="CAG9330292.1"/>
    </source>
</evidence>